<protein>
    <submittedName>
        <fullName evidence="1">Uncharacterized protein</fullName>
    </submittedName>
</protein>
<dbReference type="EMBL" id="MIGC01003117">
    <property type="protein sequence ID" value="PHJ19926.1"/>
    <property type="molecule type" value="Genomic_DNA"/>
</dbReference>
<dbReference type="RefSeq" id="XP_067921618.1">
    <property type="nucleotide sequence ID" value="XM_068066408.1"/>
</dbReference>
<dbReference type="GeneID" id="94429619"/>
<organism evidence="1 2">
    <name type="scientific">Cystoisospora suis</name>
    <dbReference type="NCBI Taxonomy" id="483139"/>
    <lineage>
        <taxon>Eukaryota</taxon>
        <taxon>Sar</taxon>
        <taxon>Alveolata</taxon>
        <taxon>Apicomplexa</taxon>
        <taxon>Conoidasida</taxon>
        <taxon>Coccidia</taxon>
        <taxon>Eucoccidiorida</taxon>
        <taxon>Eimeriorina</taxon>
        <taxon>Sarcocystidae</taxon>
        <taxon>Cystoisospora</taxon>
    </lineage>
</organism>
<sequence>MSTETMISRKGETKEIKKNRVDVPHITTDRDRRKTDKTYLALYA</sequence>
<dbReference type="AlphaFoldDB" id="A0A2C6KV62"/>
<dbReference type="VEuPathDB" id="ToxoDB:CSUI_006244"/>
<name>A0A2C6KV62_9APIC</name>
<evidence type="ECO:0000313" key="2">
    <source>
        <dbReference type="Proteomes" id="UP000221165"/>
    </source>
</evidence>
<reference evidence="1 2" key="1">
    <citation type="journal article" date="2017" name="Int. J. Parasitol.">
        <title>The genome of the protozoan parasite Cystoisospora suis and a reverse vaccinology approach to identify vaccine candidates.</title>
        <authorList>
            <person name="Palmieri N."/>
            <person name="Shrestha A."/>
            <person name="Ruttkowski B."/>
            <person name="Beck T."/>
            <person name="Vogl C."/>
            <person name="Tomley F."/>
            <person name="Blake D.P."/>
            <person name="Joachim A."/>
        </authorList>
    </citation>
    <scope>NUCLEOTIDE SEQUENCE [LARGE SCALE GENOMIC DNA]</scope>
    <source>
        <strain evidence="1 2">Wien I</strain>
    </source>
</reference>
<keyword evidence="2" id="KW-1185">Reference proteome</keyword>
<gene>
    <name evidence="1" type="ORF">CSUI_006244</name>
</gene>
<proteinExistence type="predicted"/>
<comment type="caution">
    <text evidence="1">The sequence shown here is derived from an EMBL/GenBank/DDBJ whole genome shotgun (WGS) entry which is preliminary data.</text>
</comment>
<evidence type="ECO:0000313" key="1">
    <source>
        <dbReference type="EMBL" id="PHJ19926.1"/>
    </source>
</evidence>
<accession>A0A2C6KV62</accession>
<dbReference type="Proteomes" id="UP000221165">
    <property type="component" value="Unassembled WGS sequence"/>
</dbReference>